<dbReference type="InterPro" id="IPR007730">
    <property type="entry name" value="SPOR-like_dom"/>
</dbReference>
<proteinExistence type="predicted"/>
<dbReference type="RefSeq" id="WP_229958061.1">
    <property type="nucleotide sequence ID" value="NZ_JAJJWI010000002.1"/>
</dbReference>
<comment type="caution">
    <text evidence="4">The sequence shown here is derived from an EMBL/GenBank/DDBJ whole genome shotgun (WGS) entry which is preliminary data.</text>
</comment>
<dbReference type="Proteomes" id="UP001597369">
    <property type="component" value="Unassembled WGS sequence"/>
</dbReference>
<dbReference type="EMBL" id="JBHUHV010000037">
    <property type="protein sequence ID" value="MFD2067589.1"/>
    <property type="molecule type" value="Genomic_DNA"/>
</dbReference>
<evidence type="ECO:0000313" key="5">
    <source>
        <dbReference type="Proteomes" id="UP001597369"/>
    </source>
</evidence>
<organism evidence="4 5">
    <name type="scientific">Pontibacter silvestris</name>
    <dbReference type="NCBI Taxonomy" id="2305183"/>
    <lineage>
        <taxon>Bacteria</taxon>
        <taxon>Pseudomonadati</taxon>
        <taxon>Bacteroidota</taxon>
        <taxon>Cytophagia</taxon>
        <taxon>Cytophagales</taxon>
        <taxon>Hymenobacteraceae</taxon>
        <taxon>Pontibacter</taxon>
    </lineage>
</organism>
<sequence>MVEKHIKSLLYDHDCVIIPDFGGLITRYVSARIHPVKNALMPPSKKIAFNEKLTLNDGLLISTIAYKNSLSKEEAQQIIFDFVRQAKHKLNAGNRFELSGIGVFKYNAEQRLEFEYVESDNFLEDSFGLPELVARPLRVEDPAVLRTLLKERHQQLPVTSKKTFKGRLKRFTRVAASLSIVGLTASALYFLSLQTDYNLSSLNPISLFGGNHAAANNFIAKRYASDYVPFTLDERLAAYDKIMPANNIYDAEAELEEENSAYELPVNNETLGLEEVAEPAVKEEVKVSEVPVEDEKTKEPVLTIKEKTGRSYIITGGYSTLENAELSRKAIAKKGHEAKVILPMHGSKLFRVAVADFADNNEAKEELGNYKKSFGETIWVLNY</sequence>
<evidence type="ECO:0000313" key="4">
    <source>
        <dbReference type="EMBL" id="MFD2067589.1"/>
    </source>
</evidence>
<dbReference type="InterPro" id="IPR041268">
    <property type="entry name" value="HU-CCDC81_bac_2"/>
</dbReference>
<evidence type="ECO:0000256" key="1">
    <source>
        <dbReference type="ARBA" id="ARBA00023125"/>
    </source>
</evidence>
<keyword evidence="2" id="KW-0472">Membrane</keyword>
<dbReference type="Pfam" id="PF18175">
    <property type="entry name" value="HU-CCDC81_bac_2"/>
    <property type="match status" value="1"/>
</dbReference>
<keyword evidence="2" id="KW-1133">Transmembrane helix</keyword>
<dbReference type="Gene3D" id="4.10.520.10">
    <property type="entry name" value="IHF-like DNA-binding proteins"/>
    <property type="match status" value="1"/>
</dbReference>
<keyword evidence="1 4" id="KW-0238">DNA-binding</keyword>
<dbReference type="InterPro" id="IPR036680">
    <property type="entry name" value="SPOR-like_sf"/>
</dbReference>
<keyword evidence="5" id="KW-1185">Reference proteome</keyword>
<dbReference type="SUPFAM" id="SSF47729">
    <property type="entry name" value="IHF-like DNA-binding proteins"/>
    <property type="match status" value="1"/>
</dbReference>
<keyword evidence="2" id="KW-0812">Transmembrane</keyword>
<feature type="domain" description="SPOR" evidence="3">
    <location>
        <begin position="305"/>
        <end position="383"/>
    </location>
</feature>
<accession>A0ABW4WYS5</accession>
<evidence type="ECO:0000256" key="2">
    <source>
        <dbReference type="SAM" id="Phobius"/>
    </source>
</evidence>
<dbReference type="PROSITE" id="PS51724">
    <property type="entry name" value="SPOR"/>
    <property type="match status" value="1"/>
</dbReference>
<dbReference type="GO" id="GO:0003677">
    <property type="term" value="F:DNA binding"/>
    <property type="evidence" value="ECO:0007669"/>
    <property type="project" value="UniProtKB-KW"/>
</dbReference>
<reference evidence="5" key="1">
    <citation type="journal article" date="2019" name="Int. J. Syst. Evol. Microbiol.">
        <title>The Global Catalogue of Microorganisms (GCM) 10K type strain sequencing project: providing services to taxonomists for standard genome sequencing and annotation.</title>
        <authorList>
            <consortium name="The Broad Institute Genomics Platform"/>
            <consortium name="The Broad Institute Genome Sequencing Center for Infectious Disease"/>
            <person name="Wu L."/>
            <person name="Ma J."/>
        </authorList>
    </citation>
    <scope>NUCLEOTIDE SEQUENCE [LARGE SCALE GENOMIC DNA]</scope>
    <source>
        <strain evidence="5">JCM 16545</strain>
    </source>
</reference>
<dbReference type="Gene3D" id="3.30.70.1070">
    <property type="entry name" value="Sporulation related repeat"/>
    <property type="match status" value="1"/>
</dbReference>
<dbReference type="InterPro" id="IPR040495">
    <property type="entry name" value="HU-CCDC81_bac_1"/>
</dbReference>
<dbReference type="Pfam" id="PF18174">
    <property type="entry name" value="HU-CCDC81_bac_1"/>
    <property type="match status" value="1"/>
</dbReference>
<name>A0ABW4WYS5_9BACT</name>
<evidence type="ECO:0000259" key="3">
    <source>
        <dbReference type="PROSITE" id="PS51724"/>
    </source>
</evidence>
<dbReference type="SUPFAM" id="SSF110997">
    <property type="entry name" value="Sporulation related repeat"/>
    <property type="match status" value="1"/>
</dbReference>
<feature type="transmembrane region" description="Helical" evidence="2">
    <location>
        <begin position="171"/>
        <end position="191"/>
    </location>
</feature>
<protein>
    <submittedName>
        <fullName evidence="4">HU family DNA-binding protein</fullName>
    </submittedName>
</protein>
<gene>
    <name evidence="4" type="ORF">ACFSKU_11900</name>
</gene>
<dbReference type="InterPro" id="IPR010992">
    <property type="entry name" value="IHF-like_DNA-bd_dom_sf"/>
</dbReference>